<comment type="caution">
    <text evidence="1">The sequence shown here is derived from an EMBL/GenBank/DDBJ whole genome shotgun (WGS) entry which is preliminary data.</text>
</comment>
<evidence type="ECO:0000313" key="2">
    <source>
        <dbReference type="Proteomes" id="UP000318878"/>
    </source>
</evidence>
<name>A0A5C5V8S8_9BACT</name>
<organism evidence="1 2">
    <name type="scientific">Blastopirellula retiformator</name>
    <dbReference type="NCBI Taxonomy" id="2527970"/>
    <lineage>
        <taxon>Bacteria</taxon>
        <taxon>Pseudomonadati</taxon>
        <taxon>Planctomycetota</taxon>
        <taxon>Planctomycetia</taxon>
        <taxon>Pirellulales</taxon>
        <taxon>Pirellulaceae</taxon>
        <taxon>Blastopirellula</taxon>
    </lineage>
</organism>
<proteinExistence type="predicted"/>
<dbReference type="EMBL" id="SJPF01000002">
    <property type="protein sequence ID" value="TWT34102.1"/>
    <property type="molecule type" value="Genomic_DNA"/>
</dbReference>
<dbReference type="AlphaFoldDB" id="A0A5C5V8S8"/>
<evidence type="ECO:0000313" key="1">
    <source>
        <dbReference type="EMBL" id="TWT34102.1"/>
    </source>
</evidence>
<dbReference type="Proteomes" id="UP000318878">
    <property type="component" value="Unassembled WGS sequence"/>
</dbReference>
<protein>
    <submittedName>
        <fullName evidence="1">Uncharacterized protein</fullName>
    </submittedName>
</protein>
<accession>A0A5C5V8S8</accession>
<gene>
    <name evidence="1" type="ORF">Enr8_14940</name>
</gene>
<keyword evidence="2" id="KW-1185">Reference proteome</keyword>
<reference evidence="1 2" key="1">
    <citation type="submission" date="2019-02" db="EMBL/GenBank/DDBJ databases">
        <title>Deep-cultivation of Planctomycetes and their phenomic and genomic characterization uncovers novel biology.</title>
        <authorList>
            <person name="Wiegand S."/>
            <person name="Jogler M."/>
            <person name="Boedeker C."/>
            <person name="Pinto D."/>
            <person name="Vollmers J."/>
            <person name="Rivas-Marin E."/>
            <person name="Kohn T."/>
            <person name="Peeters S.H."/>
            <person name="Heuer A."/>
            <person name="Rast P."/>
            <person name="Oberbeckmann S."/>
            <person name="Bunk B."/>
            <person name="Jeske O."/>
            <person name="Meyerdierks A."/>
            <person name="Storesund J.E."/>
            <person name="Kallscheuer N."/>
            <person name="Luecker S."/>
            <person name="Lage O.M."/>
            <person name="Pohl T."/>
            <person name="Merkel B.J."/>
            <person name="Hornburger P."/>
            <person name="Mueller R.-W."/>
            <person name="Bruemmer F."/>
            <person name="Labrenz M."/>
            <person name="Spormann A.M."/>
            <person name="Op Den Camp H."/>
            <person name="Overmann J."/>
            <person name="Amann R."/>
            <person name="Jetten M.S.M."/>
            <person name="Mascher T."/>
            <person name="Medema M.H."/>
            <person name="Devos D.P."/>
            <person name="Kaster A.-K."/>
            <person name="Ovreas L."/>
            <person name="Rohde M."/>
            <person name="Galperin M.Y."/>
            <person name="Jogler C."/>
        </authorList>
    </citation>
    <scope>NUCLEOTIDE SEQUENCE [LARGE SCALE GENOMIC DNA]</scope>
    <source>
        <strain evidence="1 2">Enr8</strain>
    </source>
</reference>
<sequence length="93" mass="10113">MCEQRAPINKDHVLLLEGAKLFNAGIEKSGGDHADLTNEEAAQFIRSLRSIEETNGGKLIGGKLVCIVHMQSGKDPIQFLVYEQDASAIFVSV</sequence>